<sequence>MREVTAFTNTGCSMELFQQQLLLTLALLVYLGKETTEAPSSPLYKRAVSKSDYDEQFQEFLKDLNTQDDDAKDPFSADNLKPAVETPKPIIIDKSSSDSFKNTDDLDSTISEIFGSKDSPKKGSGDELHEAINRVFGNNPSPNEQTQSIQEHKNIHHDFKGSSGGPVFDLGGPKKEELFNAPHTHFGNSNLGGPINEPNRGQLFNGPNRENDMNFGTHSYHDGSKKEETFKAPHRHGGTHFGNSNLGGPINEQPNRGQLFNGPNRENDRNFGTHSYYDGPNKEEIFKEPHTEGGNHIHRPNLGGSINEELSGPNRRPNDMNFGTHHYRDGPKREEIFNPPHTQGGMNIHRPNLGGPINEEFIKGPRRGHFNEPNMIGDLPHYPDGPKEGEIVEGPNGESDTNGGILSLGGLIKDIFNGLKRPMETGHEDLPINTLQTQKEDLTMSDILRDFAQRMKKMWHENAGLFF</sequence>
<keyword evidence="3" id="KW-1185">Reference proteome</keyword>
<accession>A0A9N9TLZ2</accession>
<reference evidence="2" key="1">
    <citation type="submission" date="2022-01" db="EMBL/GenBank/DDBJ databases">
        <authorList>
            <person name="King R."/>
        </authorList>
    </citation>
    <scope>NUCLEOTIDE SEQUENCE</scope>
</reference>
<protein>
    <submittedName>
        <fullName evidence="2">Uncharacterized protein</fullName>
    </submittedName>
</protein>
<feature type="compositionally biased region" description="Low complexity" evidence="1">
    <location>
        <begin position="87"/>
        <end position="99"/>
    </location>
</feature>
<dbReference type="EMBL" id="OU900108">
    <property type="protein sequence ID" value="CAG9858069.1"/>
    <property type="molecule type" value="Genomic_DNA"/>
</dbReference>
<dbReference type="Proteomes" id="UP001153712">
    <property type="component" value="Chromosome 15"/>
</dbReference>
<feature type="region of interest" description="Disordered" evidence="1">
    <location>
        <begin position="67"/>
        <end position="102"/>
    </location>
</feature>
<organism evidence="2 3">
    <name type="scientific">Phyllotreta striolata</name>
    <name type="common">Striped flea beetle</name>
    <name type="synonym">Crioceris striolata</name>
    <dbReference type="NCBI Taxonomy" id="444603"/>
    <lineage>
        <taxon>Eukaryota</taxon>
        <taxon>Metazoa</taxon>
        <taxon>Ecdysozoa</taxon>
        <taxon>Arthropoda</taxon>
        <taxon>Hexapoda</taxon>
        <taxon>Insecta</taxon>
        <taxon>Pterygota</taxon>
        <taxon>Neoptera</taxon>
        <taxon>Endopterygota</taxon>
        <taxon>Coleoptera</taxon>
        <taxon>Polyphaga</taxon>
        <taxon>Cucujiformia</taxon>
        <taxon>Chrysomeloidea</taxon>
        <taxon>Chrysomelidae</taxon>
        <taxon>Galerucinae</taxon>
        <taxon>Alticini</taxon>
        <taxon>Phyllotreta</taxon>
    </lineage>
</organism>
<evidence type="ECO:0000313" key="3">
    <source>
        <dbReference type="Proteomes" id="UP001153712"/>
    </source>
</evidence>
<gene>
    <name evidence="2" type="ORF">PHYEVI_LOCUS4462</name>
</gene>
<proteinExistence type="predicted"/>
<name>A0A9N9TLZ2_PHYSR</name>
<evidence type="ECO:0000313" key="2">
    <source>
        <dbReference type="EMBL" id="CAG9858069.1"/>
    </source>
</evidence>
<evidence type="ECO:0000256" key="1">
    <source>
        <dbReference type="SAM" id="MobiDB-lite"/>
    </source>
</evidence>
<dbReference type="AlphaFoldDB" id="A0A9N9TLZ2"/>